<evidence type="ECO:0000313" key="2">
    <source>
        <dbReference type="Proteomes" id="UP000011116"/>
    </source>
</evidence>
<dbReference type="GO" id="GO:0016925">
    <property type="term" value="P:protein sumoylation"/>
    <property type="evidence" value="ECO:0000318"/>
    <property type="project" value="GO_Central"/>
</dbReference>
<dbReference type="GO" id="GO:0005634">
    <property type="term" value="C:nucleus"/>
    <property type="evidence" value="ECO:0000318"/>
    <property type="project" value="GO_Central"/>
</dbReference>
<dbReference type="Gene3D" id="3.10.20.90">
    <property type="entry name" value="Phosphatidylinositol 3-kinase Catalytic Subunit, Chain A, domain 1"/>
    <property type="match status" value="2"/>
</dbReference>
<dbReference type="SMR" id="A0A8I6YQL0"/>
<proteinExistence type="predicted"/>
<dbReference type="GO" id="GO:0031386">
    <property type="term" value="F:protein tag activity"/>
    <property type="evidence" value="ECO:0000318"/>
    <property type="project" value="GO_Central"/>
</dbReference>
<evidence type="ECO:0000313" key="1">
    <source>
        <dbReference type="EnsemblPlants" id="HORVU.MOREX.r3.6HG0546370.1.CDS1"/>
    </source>
</evidence>
<sequence length="178" mass="20359">MKDGYEVHFLPKVKVVTLVLQDFRGRSFTRTVRRTGILQILFDFYAAMVPAAAVSPGIFMYRGEPVKSQQTPAGLGMEDWDRIYFLPSIPGEVAEEKPENYLTLRVVDINRILPDVHLTMRSSDKLKVLMDLYKATVLPREAYVKFTFLLNGRRLNGEETPAFLETEDGDMADCFPYL</sequence>
<protein>
    <recommendedName>
        <fullName evidence="3">Ubiquitin-like domain-containing protein</fullName>
    </recommendedName>
</protein>
<dbReference type="SUPFAM" id="SSF54236">
    <property type="entry name" value="Ubiquitin-like"/>
    <property type="match status" value="2"/>
</dbReference>
<name>A0A8I6YQL0_HORVV</name>
<reference evidence="1" key="2">
    <citation type="submission" date="2020-10" db="EMBL/GenBank/DDBJ databases">
        <authorList>
            <person name="Scholz U."/>
            <person name="Mascher M."/>
            <person name="Fiebig A."/>
        </authorList>
    </citation>
    <scope>NUCLEOTIDE SEQUENCE [LARGE SCALE GENOMIC DNA]</scope>
    <source>
        <strain evidence="1">cv. Morex</strain>
    </source>
</reference>
<keyword evidence="2" id="KW-1185">Reference proteome</keyword>
<reference evidence="1" key="3">
    <citation type="submission" date="2022-01" db="UniProtKB">
        <authorList>
            <consortium name="EnsemblPlants"/>
        </authorList>
    </citation>
    <scope>IDENTIFICATION</scope>
    <source>
        <strain evidence="1">subsp. vulgare</strain>
    </source>
</reference>
<organism evidence="1 2">
    <name type="scientific">Hordeum vulgare subsp. vulgare</name>
    <name type="common">Domesticated barley</name>
    <dbReference type="NCBI Taxonomy" id="112509"/>
    <lineage>
        <taxon>Eukaryota</taxon>
        <taxon>Viridiplantae</taxon>
        <taxon>Streptophyta</taxon>
        <taxon>Embryophyta</taxon>
        <taxon>Tracheophyta</taxon>
        <taxon>Spermatophyta</taxon>
        <taxon>Magnoliopsida</taxon>
        <taxon>Liliopsida</taxon>
        <taxon>Poales</taxon>
        <taxon>Poaceae</taxon>
        <taxon>BOP clade</taxon>
        <taxon>Pooideae</taxon>
        <taxon>Triticodae</taxon>
        <taxon>Triticeae</taxon>
        <taxon>Hordeinae</taxon>
        <taxon>Hordeum</taxon>
    </lineage>
</organism>
<dbReference type="InterPro" id="IPR029071">
    <property type="entry name" value="Ubiquitin-like_domsf"/>
</dbReference>
<dbReference type="Gramene" id="HORVU.MOREX.r3.6HG0546370.1">
    <property type="protein sequence ID" value="HORVU.MOREX.r3.6HG0546370.1.CDS1"/>
    <property type="gene ID" value="HORVU.MOREX.r3.6HG0546370"/>
</dbReference>
<dbReference type="Proteomes" id="UP000011116">
    <property type="component" value="Chromosome 6H"/>
</dbReference>
<reference evidence="2" key="1">
    <citation type="journal article" date="2012" name="Nature">
        <title>A physical, genetic and functional sequence assembly of the barley genome.</title>
        <authorList>
            <consortium name="The International Barley Genome Sequencing Consortium"/>
            <person name="Mayer K.F."/>
            <person name="Waugh R."/>
            <person name="Brown J.W."/>
            <person name="Schulman A."/>
            <person name="Langridge P."/>
            <person name="Platzer M."/>
            <person name="Fincher G.B."/>
            <person name="Muehlbauer G.J."/>
            <person name="Sato K."/>
            <person name="Close T.J."/>
            <person name="Wise R.P."/>
            <person name="Stein N."/>
        </authorList>
    </citation>
    <scope>NUCLEOTIDE SEQUENCE [LARGE SCALE GENOMIC DNA]</scope>
    <source>
        <strain evidence="2">cv. Morex</strain>
    </source>
</reference>
<dbReference type="AlphaFoldDB" id="A0A8I6YQL0"/>
<dbReference type="GO" id="GO:0044389">
    <property type="term" value="F:ubiquitin-like protein ligase binding"/>
    <property type="evidence" value="ECO:0000318"/>
    <property type="project" value="GO_Central"/>
</dbReference>
<dbReference type="PANTHER" id="PTHR10562">
    <property type="entry name" value="SMALL UBIQUITIN-RELATED MODIFIER"/>
    <property type="match status" value="1"/>
</dbReference>
<evidence type="ECO:0008006" key="3">
    <source>
        <dbReference type="Google" id="ProtNLM"/>
    </source>
</evidence>
<dbReference type="EnsemblPlants" id="HORVU.MOREX.r3.6HG0546370.1">
    <property type="protein sequence ID" value="HORVU.MOREX.r3.6HG0546370.1.CDS1"/>
    <property type="gene ID" value="HORVU.MOREX.r3.6HG0546370"/>
</dbReference>
<accession>A0A8I6YQL0</accession>
<dbReference type="CDD" id="cd01763">
    <property type="entry name" value="Ubl_SUMO_like"/>
    <property type="match status" value="2"/>
</dbReference>